<dbReference type="GO" id="GO:0016579">
    <property type="term" value="P:protein deubiquitination"/>
    <property type="evidence" value="ECO:0007669"/>
    <property type="project" value="InterPro"/>
</dbReference>
<dbReference type="GO" id="GO:0006508">
    <property type="term" value="P:proteolysis"/>
    <property type="evidence" value="ECO:0007669"/>
    <property type="project" value="UniProtKB-KW"/>
</dbReference>
<reference evidence="13" key="2">
    <citation type="submission" date="2012-11" db="EMBL/GenBank/DDBJ databases">
        <authorList>
            <person name="Kuo A."/>
            <person name="Curtis B.A."/>
            <person name="Tanifuji G."/>
            <person name="Burki F."/>
            <person name="Gruber A."/>
            <person name="Irimia M."/>
            <person name="Maruyama S."/>
            <person name="Arias M.C."/>
            <person name="Ball S.G."/>
            <person name="Gile G.H."/>
            <person name="Hirakawa Y."/>
            <person name="Hopkins J.F."/>
            <person name="Rensing S.A."/>
            <person name="Schmutz J."/>
            <person name="Symeonidi A."/>
            <person name="Elias M."/>
            <person name="Eveleigh R.J."/>
            <person name="Herman E.K."/>
            <person name="Klute M.J."/>
            <person name="Nakayama T."/>
            <person name="Obornik M."/>
            <person name="Reyes-Prieto A."/>
            <person name="Armbrust E.V."/>
            <person name="Aves S.J."/>
            <person name="Beiko R.G."/>
            <person name="Coutinho P."/>
            <person name="Dacks J.B."/>
            <person name="Durnford D.G."/>
            <person name="Fast N.M."/>
            <person name="Green B.R."/>
            <person name="Grisdale C."/>
            <person name="Hempe F."/>
            <person name="Henrissat B."/>
            <person name="Hoppner M.P."/>
            <person name="Ishida K.-I."/>
            <person name="Kim E."/>
            <person name="Koreny L."/>
            <person name="Kroth P.G."/>
            <person name="Liu Y."/>
            <person name="Malik S.-B."/>
            <person name="Maier U.G."/>
            <person name="McRose D."/>
            <person name="Mock T."/>
            <person name="Neilson J.A."/>
            <person name="Onodera N.T."/>
            <person name="Poole A.M."/>
            <person name="Pritham E.J."/>
            <person name="Richards T.A."/>
            <person name="Rocap G."/>
            <person name="Roy S.W."/>
            <person name="Sarai C."/>
            <person name="Schaack S."/>
            <person name="Shirato S."/>
            <person name="Slamovits C.H."/>
            <person name="Spencer D.F."/>
            <person name="Suzuki S."/>
            <person name="Worden A.Z."/>
            <person name="Zauner S."/>
            <person name="Barry K."/>
            <person name="Bell C."/>
            <person name="Bharti A.K."/>
            <person name="Crow J.A."/>
            <person name="Grimwood J."/>
            <person name="Kramer R."/>
            <person name="Lindquist E."/>
            <person name="Lucas S."/>
            <person name="Salamov A."/>
            <person name="McFadden G.I."/>
            <person name="Lane C.E."/>
            <person name="Keeling P.J."/>
            <person name="Gray M.W."/>
            <person name="Grigoriev I.V."/>
            <person name="Archibald J.M."/>
        </authorList>
    </citation>
    <scope>NUCLEOTIDE SEQUENCE</scope>
    <source>
        <strain evidence="13">CCMP2712</strain>
    </source>
</reference>
<evidence type="ECO:0000313" key="11">
    <source>
        <dbReference type="EMBL" id="EKX40481.1"/>
    </source>
</evidence>
<dbReference type="RefSeq" id="XP_005827461.1">
    <property type="nucleotide sequence ID" value="XM_005827404.1"/>
</dbReference>
<evidence type="ECO:0000259" key="10">
    <source>
        <dbReference type="PROSITE" id="PS50235"/>
    </source>
</evidence>
<dbReference type="PANTHER" id="PTHR24006:SF722">
    <property type="entry name" value="UBIQUITIN CARBOXYL-TERMINAL HYDROLASE 48"/>
    <property type="match status" value="1"/>
</dbReference>
<dbReference type="eggNOG" id="KOG1863">
    <property type="taxonomic scope" value="Eukaryota"/>
</dbReference>
<dbReference type="InterPro" id="IPR001394">
    <property type="entry name" value="Peptidase_C19_UCH"/>
</dbReference>
<dbReference type="AlphaFoldDB" id="L1IW65"/>
<dbReference type="GO" id="GO:0005829">
    <property type="term" value="C:cytosol"/>
    <property type="evidence" value="ECO:0007669"/>
    <property type="project" value="TreeGrafter"/>
</dbReference>
<keyword evidence="7" id="KW-0378">Hydrolase</keyword>
<feature type="non-terminal residue" evidence="11">
    <location>
        <position position="1"/>
    </location>
</feature>
<name>L1IW65_GUITC</name>
<dbReference type="PROSITE" id="PS00973">
    <property type="entry name" value="USP_2"/>
    <property type="match status" value="1"/>
</dbReference>
<dbReference type="PROSITE" id="PS00972">
    <property type="entry name" value="USP_1"/>
    <property type="match status" value="1"/>
</dbReference>
<dbReference type="InterPro" id="IPR018200">
    <property type="entry name" value="USP_CS"/>
</dbReference>
<evidence type="ECO:0000256" key="1">
    <source>
        <dbReference type="ARBA" id="ARBA00000707"/>
    </source>
</evidence>
<evidence type="ECO:0000256" key="6">
    <source>
        <dbReference type="ARBA" id="ARBA00022786"/>
    </source>
</evidence>
<gene>
    <name evidence="11" type="ORF">GUITHDRAFT_52087</name>
</gene>
<reference evidence="11 13" key="1">
    <citation type="journal article" date="2012" name="Nature">
        <title>Algal genomes reveal evolutionary mosaicism and the fate of nucleomorphs.</title>
        <authorList>
            <consortium name="DOE Joint Genome Institute"/>
            <person name="Curtis B.A."/>
            <person name="Tanifuji G."/>
            <person name="Burki F."/>
            <person name="Gruber A."/>
            <person name="Irimia M."/>
            <person name="Maruyama S."/>
            <person name="Arias M.C."/>
            <person name="Ball S.G."/>
            <person name="Gile G.H."/>
            <person name="Hirakawa Y."/>
            <person name="Hopkins J.F."/>
            <person name="Kuo A."/>
            <person name="Rensing S.A."/>
            <person name="Schmutz J."/>
            <person name="Symeonidi A."/>
            <person name="Elias M."/>
            <person name="Eveleigh R.J."/>
            <person name="Herman E.K."/>
            <person name="Klute M.J."/>
            <person name="Nakayama T."/>
            <person name="Obornik M."/>
            <person name="Reyes-Prieto A."/>
            <person name="Armbrust E.V."/>
            <person name="Aves S.J."/>
            <person name="Beiko R.G."/>
            <person name="Coutinho P."/>
            <person name="Dacks J.B."/>
            <person name="Durnford D.G."/>
            <person name="Fast N.M."/>
            <person name="Green B.R."/>
            <person name="Grisdale C.J."/>
            <person name="Hempel F."/>
            <person name="Henrissat B."/>
            <person name="Hoppner M.P."/>
            <person name="Ishida K."/>
            <person name="Kim E."/>
            <person name="Koreny L."/>
            <person name="Kroth P.G."/>
            <person name="Liu Y."/>
            <person name="Malik S.B."/>
            <person name="Maier U.G."/>
            <person name="McRose D."/>
            <person name="Mock T."/>
            <person name="Neilson J.A."/>
            <person name="Onodera N.T."/>
            <person name="Poole A.M."/>
            <person name="Pritham E.J."/>
            <person name="Richards T.A."/>
            <person name="Rocap G."/>
            <person name="Roy S.W."/>
            <person name="Sarai C."/>
            <person name="Schaack S."/>
            <person name="Shirato S."/>
            <person name="Slamovits C.H."/>
            <person name="Spencer D.F."/>
            <person name="Suzuki S."/>
            <person name="Worden A.Z."/>
            <person name="Zauner S."/>
            <person name="Barry K."/>
            <person name="Bell C."/>
            <person name="Bharti A.K."/>
            <person name="Crow J.A."/>
            <person name="Grimwood J."/>
            <person name="Kramer R."/>
            <person name="Lindquist E."/>
            <person name="Lucas S."/>
            <person name="Salamov A."/>
            <person name="McFadden G.I."/>
            <person name="Lane C.E."/>
            <person name="Keeling P.J."/>
            <person name="Gray M.W."/>
            <person name="Grigoriev I.V."/>
            <person name="Archibald J.M."/>
        </authorList>
    </citation>
    <scope>NUCLEOTIDE SEQUENCE</scope>
    <source>
        <strain evidence="11 13">CCMP2712</strain>
    </source>
</reference>
<evidence type="ECO:0000256" key="8">
    <source>
        <dbReference type="ARBA" id="ARBA00022807"/>
    </source>
</evidence>
<dbReference type="Gene3D" id="3.90.70.10">
    <property type="entry name" value="Cysteine proteinases"/>
    <property type="match status" value="1"/>
</dbReference>
<dbReference type="PaxDb" id="55529-EKX40481"/>
<dbReference type="PANTHER" id="PTHR24006">
    <property type="entry name" value="UBIQUITIN CARBOXYL-TERMINAL HYDROLASE"/>
    <property type="match status" value="1"/>
</dbReference>
<dbReference type="SUPFAM" id="SSF54001">
    <property type="entry name" value="Cysteine proteinases"/>
    <property type="match status" value="1"/>
</dbReference>
<dbReference type="STRING" id="905079.L1IW65"/>
<dbReference type="OMA" id="TICRECH"/>
<proteinExistence type="inferred from homology"/>
<feature type="domain" description="USP" evidence="10">
    <location>
        <begin position="6"/>
        <end position="299"/>
    </location>
</feature>
<keyword evidence="5" id="KW-0645">Protease</keyword>
<dbReference type="GO" id="GO:0005634">
    <property type="term" value="C:nucleus"/>
    <property type="evidence" value="ECO:0007669"/>
    <property type="project" value="UniProtKB-SubCell"/>
</dbReference>
<evidence type="ECO:0000256" key="7">
    <source>
        <dbReference type="ARBA" id="ARBA00022801"/>
    </source>
</evidence>
<dbReference type="GeneID" id="19047046"/>
<organism evidence="11">
    <name type="scientific">Guillardia theta (strain CCMP2712)</name>
    <name type="common">Cryptophyte</name>
    <dbReference type="NCBI Taxonomy" id="905079"/>
    <lineage>
        <taxon>Eukaryota</taxon>
        <taxon>Cryptophyceae</taxon>
        <taxon>Pyrenomonadales</taxon>
        <taxon>Geminigeraceae</taxon>
        <taxon>Guillardia</taxon>
    </lineage>
</organism>
<evidence type="ECO:0000256" key="5">
    <source>
        <dbReference type="ARBA" id="ARBA00022670"/>
    </source>
</evidence>
<accession>L1IW65</accession>
<comment type="similarity">
    <text evidence="3">Belongs to the peptidase C19 family.</text>
</comment>
<evidence type="ECO:0000313" key="12">
    <source>
        <dbReference type="EnsemblProtists" id="EKX40481"/>
    </source>
</evidence>
<dbReference type="InterPro" id="IPR028889">
    <property type="entry name" value="USP"/>
</dbReference>
<evidence type="ECO:0000256" key="2">
    <source>
        <dbReference type="ARBA" id="ARBA00004123"/>
    </source>
</evidence>
<protein>
    <recommendedName>
        <fullName evidence="4">ubiquitinyl hydrolase 1</fullName>
        <ecNumber evidence="4">3.4.19.12</ecNumber>
    </recommendedName>
</protein>
<keyword evidence="13" id="KW-1185">Reference proteome</keyword>
<sequence>PKVPYGGLKNLGATCYMNSMLQCLYFNKEFRRNIMGLSQDEFPESVRSCLPLQELQKLFANLEISCARSFDTTPFAKSLRLDCSVQQDAQEFLKLLLSFLEQTLAQSSVPEEAKAFIQDDFRGTYSYCTKCSVCGYTSRPEVSFYDLDLKVQGISTLEESLDDFIKKEDLDGENMYQCQHCNIKVKAQRGIELISLPRVLNLQLLRFVYDIKSGNRRKVSSQISFPKVLDLSNWCGQAKNGKEMGAHCSENPYLYELQCVIVHTGSSAVQGHYIAHVKENVDGKWWRFDDDVVTTLDDD</sequence>
<comment type="subcellular location">
    <subcellularLocation>
        <location evidence="2">Nucleus</location>
    </subcellularLocation>
</comment>
<dbReference type="KEGG" id="gtt:GUITHDRAFT_52087"/>
<dbReference type="InterPro" id="IPR050164">
    <property type="entry name" value="Peptidase_C19"/>
</dbReference>
<evidence type="ECO:0000256" key="9">
    <source>
        <dbReference type="ARBA" id="ARBA00023242"/>
    </source>
</evidence>
<reference evidence="12" key="3">
    <citation type="submission" date="2016-03" db="UniProtKB">
        <authorList>
            <consortium name="EnsemblProtists"/>
        </authorList>
    </citation>
    <scope>IDENTIFICATION</scope>
</reference>
<keyword evidence="6" id="KW-0833">Ubl conjugation pathway</keyword>
<dbReference type="HOGENOM" id="CLU_008279_9_2_1"/>
<keyword evidence="8" id="KW-0788">Thiol protease</keyword>
<dbReference type="GO" id="GO:0004843">
    <property type="term" value="F:cysteine-type deubiquitinase activity"/>
    <property type="evidence" value="ECO:0007669"/>
    <property type="project" value="UniProtKB-EC"/>
</dbReference>
<comment type="catalytic activity">
    <reaction evidence="1">
        <text>Thiol-dependent hydrolysis of ester, thioester, amide, peptide and isopeptide bonds formed by the C-terminal Gly of ubiquitin (a 76-residue protein attached to proteins as an intracellular targeting signal).</text>
        <dbReference type="EC" id="3.4.19.12"/>
    </reaction>
</comment>
<dbReference type="PROSITE" id="PS50235">
    <property type="entry name" value="USP_3"/>
    <property type="match status" value="1"/>
</dbReference>
<evidence type="ECO:0000313" key="13">
    <source>
        <dbReference type="Proteomes" id="UP000011087"/>
    </source>
</evidence>
<keyword evidence="9" id="KW-0539">Nucleus</keyword>
<dbReference type="Proteomes" id="UP000011087">
    <property type="component" value="Unassembled WGS sequence"/>
</dbReference>
<dbReference type="OrthoDB" id="289038at2759"/>
<dbReference type="InterPro" id="IPR038765">
    <property type="entry name" value="Papain-like_cys_pep_sf"/>
</dbReference>
<dbReference type="EC" id="3.4.19.12" evidence="4"/>
<feature type="non-terminal residue" evidence="11">
    <location>
        <position position="299"/>
    </location>
</feature>
<dbReference type="Pfam" id="PF00443">
    <property type="entry name" value="UCH"/>
    <property type="match status" value="1"/>
</dbReference>
<dbReference type="EMBL" id="JH993031">
    <property type="protein sequence ID" value="EKX40481.1"/>
    <property type="molecule type" value="Genomic_DNA"/>
</dbReference>
<evidence type="ECO:0000256" key="3">
    <source>
        <dbReference type="ARBA" id="ARBA00009085"/>
    </source>
</evidence>
<dbReference type="EnsemblProtists" id="EKX40481">
    <property type="protein sequence ID" value="EKX40481"/>
    <property type="gene ID" value="GUITHDRAFT_52087"/>
</dbReference>
<evidence type="ECO:0000256" key="4">
    <source>
        <dbReference type="ARBA" id="ARBA00012759"/>
    </source>
</evidence>